<proteinExistence type="predicted"/>
<dbReference type="Proteomes" id="UP000823388">
    <property type="component" value="Chromosome 7K"/>
</dbReference>
<keyword evidence="3" id="KW-1185">Reference proteome</keyword>
<dbReference type="InterPro" id="IPR053253">
    <property type="entry name" value="Sex_diff_modulator"/>
</dbReference>
<evidence type="ECO:0000256" key="1">
    <source>
        <dbReference type="SAM" id="MobiDB-lite"/>
    </source>
</evidence>
<protein>
    <submittedName>
        <fullName evidence="2">Uncharacterized protein</fullName>
    </submittedName>
</protein>
<name>A0A8T0QC87_PANVG</name>
<accession>A0A8T0QC87</accession>
<gene>
    <name evidence="2" type="ORF">PVAP13_7KG021218</name>
</gene>
<dbReference type="PANTHER" id="PTHR33087:SF38">
    <property type="entry name" value="OS10G0201600 PROTEIN"/>
    <property type="match status" value="1"/>
</dbReference>
<dbReference type="AlphaFoldDB" id="A0A8T0QC87"/>
<feature type="region of interest" description="Disordered" evidence="1">
    <location>
        <begin position="178"/>
        <end position="234"/>
    </location>
</feature>
<comment type="caution">
    <text evidence="2">The sequence shown here is derived from an EMBL/GenBank/DDBJ whole genome shotgun (WGS) entry which is preliminary data.</text>
</comment>
<evidence type="ECO:0000313" key="3">
    <source>
        <dbReference type="Proteomes" id="UP000823388"/>
    </source>
</evidence>
<reference evidence="2 3" key="1">
    <citation type="submission" date="2020-05" db="EMBL/GenBank/DDBJ databases">
        <title>WGS assembly of Panicum virgatum.</title>
        <authorList>
            <person name="Lovell J.T."/>
            <person name="Jenkins J."/>
            <person name="Shu S."/>
            <person name="Juenger T.E."/>
            <person name="Schmutz J."/>
        </authorList>
    </citation>
    <scope>NUCLEOTIDE SEQUENCE [LARGE SCALE GENOMIC DNA]</scope>
    <source>
        <strain evidence="3">cv. AP13</strain>
    </source>
</reference>
<evidence type="ECO:0000313" key="2">
    <source>
        <dbReference type="EMBL" id="KAG2570429.1"/>
    </source>
</evidence>
<sequence length="264" mass="30223">MLLEEFFSVQHGEYSVSCFEPDDFLVEFSSAAVADRILHAHHPNEVPFQLIWKRGRMQAIVSLASLRFRVLIEFRGIPTHARNISTARLLLGTSCYDLVEAPPEIVGDDRKKFFVCAWCIHPVLVPQEKMSSHRSSMWRQVFSYVLMKSFIRSMMAFALWYRVNVRIVEIQDWNVYSDSSDDGTPPDNFDSDEDEYPGFEQWSRSNPWPKRTRFDDGAGSSNDPQIGPGWGLPFSSRNQVTVETVVGTVECLAERPLDLPLRVG</sequence>
<organism evidence="2 3">
    <name type="scientific">Panicum virgatum</name>
    <name type="common">Blackwell switchgrass</name>
    <dbReference type="NCBI Taxonomy" id="38727"/>
    <lineage>
        <taxon>Eukaryota</taxon>
        <taxon>Viridiplantae</taxon>
        <taxon>Streptophyta</taxon>
        <taxon>Embryophyta</taxon>
        <taxon>Tracheophyta</taxon>
        <taxon>Spermatophyta</taxon>
        <taxon>Magnoliopsida</taxon>
        <taxon>Liliopsida</taxon>
        <taxon>Poales</taxon>
        <taxon>Poaceae</taxon>
        <taxon>PACMAD clade</taxon>
        <taxon>Panicoideae</taxon>
        <taxon>Panicodae</taxon>
        <taxon>Paniceae</taxon>
        <taxon>Panicinae</taxon>
        <taxon>Panicum</taxon>
        <taxon>Panicum sect. Hiantes</taxon>
    </lineage>
</organism>
<dbReference type="PANTHER" id="PTHR33087">
    <property type="entry name" value="OS07G0539200 PROTEIN"/>
    <property type="match status" value="1"/>
</dbReference>
<dbReference type="EMBL" id="CM029049">
    <property type="protein sequence ID" value="KAG2570429.1"/>
    <property type="molecule type" value="Genomic_DNA"/>
</dbReference>